<dbReference type="SUPFAM" id="SSF57783">
    <property type="entry name" value="Zinc beta-ribbon"/>
    <property type="match status" value="1"/>
</dbReference>
<evidence type="ECO:0000313" key="2">
    <source>
        <dbReference type="EMBL" id="MPL76144.1"/>
    </source>
</evidence>
<dbReference type="InterPro" id="IPR013498">
    <property type="entry name" value="Topo_IA_Znf"/>
</dbReference>
<gene>
    <name evidence="2" type="ORF">SDC9_21989</name>
</gene>
<dbReference type="Gene3D" id="3.30.65.10">
    <property type="entry name" value="Bacterial Topoisomerase I, domain 1"/>
    <property type="match status" value="1"/>
</dbReference>
<dbReference type="Pfam" id="PF01396">
    <property type="entry name" value="Zn_ribbon_Top1"/>
    <property type="match status" value="1"/>
</dbReference>
<comment type="caution">
    <text evidence="2">The sequence shown here is derived from an EMBL/GenBank/DDBJ whole genome shotgun (WGS) entry which is preliminary data.</text>
</comment>
<dbReference type="GO" id="GO:0003916">
    <property type="term" value="F:DNA topoisomerase activity"/>
    <property type="evidence" value="ECO:0007669"/>
    <property type="project" value="InterPro"/>
</dbReference>
<proteinExistence type="predicted"/>
<protein>
    <recommendedName>
        <fullName evidence="1">DNA topoisomerase type IA zn finger domain-containing protein</fullName>
    </recommendedName>
</protein>
<dbReference type="EMBL" id="VSSQ01000095">
    <property type="protein sequence ID" value="MPL76144.1"/>
    <property type="molecule type" value="Genomic_DNA"/>
</dbReference>
<sequence>MWPEAKIQSQKKYFAAQRKQPTGNFTEYVVRTYYSIYKSCSKHQSNACPAREVSNYRIRNIVYEGFYNNQPDHDYQSVIENCKKHLIEMKYIHLAQQGQDDYIFVDKPLDFLLPGEHEAYLKKLGIEERSHSKAQVPYTIQYHAITDEDVAAALLNHMFDPEHYDDPFEEMHPSAAAPSENLSCELCDGHYVVRHGTHGAFFGCSNFPRCRSTKTIEEQTYAWFKKQGIRIYEVEQPCWKCGKPIKLRSYFPHLDLLSDQPELAQKLDLSIIRLSIVDTLDAYLSSKYQEIYSRFSKKFDGEYVANNCPYCHSLQGSTMSLKTAYDYLTERIRKRQSITEHIAEKVAVTETTLPKNDWKIIITEVLKRQ</sequence>
<organism evidence="2">
    <name type="scientific">bioreactor metagenome</name>
    <dbReference type="NCBI Taxonomy" id="1076179"/>
    <lineage>
        <taxon>unclassified sequences</taxon>
        <taxon>metagenomes</taxon>
        <taxon>ecological metagenomes</taxon>
    </lineage>
</organism>
<dbReference type="GO" id="GO:0003677">
    <property type="term" value="F:DNA binding"/>
    <property type="evidence" value="ECO:0007669"/>
    <property type="project" value="InterPro"/>
</dbReference>
<feature type="domain" description="DNA topoisomerase type IA zn finger" evidence="1">
    <location>
        <begin position="183"/>
        <end position="218"/>
    </location>
</feature>
<accession>A0A644UB65</accession>
<dbReference type="GO" id="GO:0005694">
    <property type="term" value="C:chromosome"/>
    <property type="evidence" value="ECO:0007669"/>
    <property type="project" value="InterPro"/>
</dbReference>
<dbReference type="AlphaFoldDB" id="A0A644UB65"/>
<reference evidence="2" key="1">
    <citation type="submission" date="2019-08" db="EMBL/GenBank/DDBJ databases">
        <authorList>
            <person name="Kucharzyk K."/>
            <person name="Murdoch R.W."/>
            <person name="Higgins S."/>
            <person name="Loffler F."/>
        </authorList>
    </citation>
    <scope>NUCLEOTIDE SEQUENCE</scope>
</reference>
<evidence type="ECO:0000259" key="1">
    <source>
        <dbReference type="Pfam" id="PF01396"/>
    </source>
</evidence>
<name>A0A644UB65_9ZZZZ</name>
<dbReference type="GO" id="GO:0006265">
    <property type="term" value="P:DNA topological change"/>
    <property type="evidence" value="ECO:0007669"/>
    <property type="project" value="InterPro"/>
</dbReference>